<dbReference type="NCBIfam" id="TIGR00263">
    <property type="entry name" value="trpB"/>
    <property type="match status" value="1"/>
</dbReference>
<accession>B1TEK6</accession>
<protein>
    <recommendedName>
        <fullName evidence="11">Tryptophan synthase beta chain</fullName>
        <ecNumber evidence="11">4.2.1.20</ecNumber>
    </recommendedName>
</protein>
<feature type="domain" description="Tryptophan synthase beta chain-like PALP" evidence="13">
    <location>
        <begin position="75"/>
        <end position="397"/>
    </location>
</feature>
<evidence type="ECO:0000256" key="3">
    <source>
        <dbReference type="ARBA" id="ARBA00009982"/>
    </source>
</evidence>
<dbReference type="InterPro" id="IPR006654">
    <property type="entry name" value="Trp_synth_beta"/>
</dbReference>
<feature type="compositionally biased region" description="Basic and acidic residues" evidence="12">
    <location>
        <begin position="1"/>
        <end position="16"/>
    </location>
</feature>
<comment type="catalytic activity">
    <reaction evidence="10 11">
        <text>(1S,2R)-1-C-(indol-3-yl)glycerol 3-phosphate + L-serine = D-glyceraldehyde 3-phosphate + L-tryptophan + H2O</text>
        <dbReference type="Rhea" id="RHEA:10532"/>
        <dbReference type="ChEBI" id="CHEBI:15377"/>
        <dbReference type="ChEBI" id="CHEBI:33384"/>
        <dbReference type="ChEBI" id="CHEBI:57912"/>
        <dbReference type="ChEBI" id="CHEBI:58866"/>
        <dbReference type="ChEBI" id="CHEBI:59776"/>
        <dbReference type="EC" id="4.2.1.20"/>
    </reaction>
</comment>
<feature type="modified residue" description="N6-(pyridoxal phosphate)lysine" evidence="11">
    <location>
        <position position="109"/>
    </location>
</feature>
<evidence type="ECO:0000256" key="8">
    <source>
        <dbReference type="ARBA" id="ARBA00023141"/>
    </source>
</evidence>
<dbReference type="InterPro" id="IPR001926">
    <property type="entry name" value="TrpB-like_PALP"/>
</dbReference>
<dbReference type="GO" id="GO:0004834">
    <property type="term" value="F:tryptophan synthase activity"/>
    <property type="evidence" value="ECO:0007669"/>
    <property type="project" value="UniProtKB-UniRule"/>
</dbReference>
<evidence type="ECO:0000256" key="5">
    <source>
        <dbReference type="ARBA" id="ARBA00022605"/>
    </source>
</evidence>
<evidence type="ECO:0000256" key="10">
    <source>
        <dbReference type="ARBA" id="ARBA00049047"/>
    </source>
</evidence>
<keyword evidence="5 11" id="KW-0028">Amino-acid biosynthesis</keyword>
<dbReference type="PROSITE" id="PS00168">
    <property type="entry name" value="TRP_SYNTHASE_BETA"/>
    <property type="match status" value="1"/>
</dbReference>
<evidence type="ECO:0000259" key="13">
    <source>
        <dbReference type="Pfam" id="PF00291"/>
    </source>
</evidence>
<keyword evidence="8 11" id="KW-0057">Aromatic amino acid biosynthesis</keyword>
<dbReference type="FunFam" id="3.40.50.1100:FF:000001">
    <property type="entry name" value="Tryptophan synthase beta chain"/>
    <property type="match status" value="1"/>
</dbReference>
<evidence type="ECO:0000256" key="1">
    <source>
        <dbReference type="ARBA" id="ARBA00001933"/>
    </source>
</evidence>
<comment type="similarity">
    <text evidence="3 11">Belongs to the TrpB family.</text>
</comment>
<dbReference type="UniPathway" id="UPA00035">
    <property type="reaction ID" value="UER00044"/>
</dbReference>
<dbReference type="Pfam" id="PF00291">
    <property type="entry name" value="PALP"/>
    <property type="match status" value="1"/>
</dbReference>
<dbReference type="SUPFAM" id="SSF53686">
    <property type="entry name" value="Tryptophan synthase beta subunit-like PLP-dependent enzymes"/>
    <property type="match status" value="1"/>
</dbReference>
<dbReference type="InterPro" id="IPR036052">
    <property type="entry name" value="TrpB-like_PALP_sf"/>
</dbReference>
<dbReference type="PANTHER" id="PTHR48077">
    <property type="entry name" value="TRYPTOPHAN SYNTHASE-RELATED"/>
    <property type="match status" value="1"/>
</dbReference>
<keyword evidence="9 11" id="KW-0456">Lyase</keyword>
<dbReference type="EMBL" id="ABLK01000345">
    <property type="protein sequence ID" value="EDT38000.1"/>
    <property type="molecule type" value="Genomic_DNA"/>
</dbReference>
<feature type="region of interest" description="Disordered" evidence="12">
    <location>
        <begin position="1"/>
        <end position="23"/>
    </location>
</feature>
<dbReference type="PIRSF" id="PIRSF001413">
    <property type="entry name" value="Trp_syn_beta"/>
    <property type="match status" value="1"/>
</dbReference>
<evidence type="ECO:0000256" key="4">
    <source>
        <dbReference type="ARBA" id="ARBA00011270"/>
    </source>
</evidence>
<comment type="function">
    <text evidence="11">The beta subunit is responsible for the synthesis of L-tryptophan from indole and L-serine.</text>
</comment>
<evidence type="ECO:0000256" key="2">
    <source>
        <dbReference type="ARBA" id="ARBA00004733"/>
    </source>
</evidence>
<dbReference type="HAMAP" id="MF_00133">
    <property type="entry name" value="Trp_synth_beta"/>
    <property type="match status" value="1"/>
</dbReference>
<comment type="subunit">
    <text evidence="4 11">Tetramer of two alpha and two beta chains.</text>
</comment>
<comment type="pathway">
    <text evidence="2 11">Amino-acid biosynthesis; L-tryptophan biosynthesis; L-tryptophan from chorismate: step 5/5.</text>
</comment>
<evidence type="ECO:0000256" key="7">
    <source>
        <dbReference type="ARBA" id="ARBA00022898"/>
    </source>
</evidence>
<evidence type="ECO:0000256" key="6">
    <source>
        <dbReference type="ARBA" id="ARBA00022822"/>
    </source>
</evidence>
<gene>
    <name evidence="11" type="primary">trpB</name>
    <name evidence="14" type="ORF">BamMEX5DRAFT_6222</name>
</gene>
<dbReference type="PANTHER" id="PTHR48077:SF3">
    <property type="entry name" value="TRYPTOPHAN SYNTHASE"/>
    <property type="match status" value="1"/>
</dbReference>
<evidence type="ECO:0000256" key="11">
    <source>
        <dbReference type="HAMAP-Rule" id="MF_00133"/>
    </source>
</evidence>
<keyword evidence="6 11" id="KW-0822">Tryptophan biosynthesis</keyword>
<reference evidence="14 15" key="1">
    <citation type="submission" date="2008-03" db="EMBL/GenBank/DDBJ databases">
        <title>Sequencing of the draft genome and assembly of Burkholderia ambifaria MEX-5.</title>
        <authorList>
            <consortium name="US DOE Joint Genome Institute (JGI-PGF)"/>
            <person name="Copeland A."/>
            <person name="Lucas S."/>
            <person name="Lapidus A."/>
            <person name="Glavina del Rio T."/>
            <person name="Dalin E."/>
            <person name="Tice H."/>
            <person name="Bruce D."/>
            <person name="Goodwin L."/>
            <person name="Pitluck S."/>
            <person name="Larimer F."/>
            <person name="Land M.L."/>
            <person name="Hauser L."/>
            <person name="Tiedje J."/>
            <person name="Richardson P."/>
        </authorList>
    </citation>
    <scope>NUCLEOTIDE SEQUENCE [LARGE SCALE GENOMIC DNA]</scope>
    <source>
        <strain evidence="14 15">MEX-5</strain>
    </source>
</reference>
<name>B1TEK6_9BURK</name>
<organism evidence="14 15">
    <name type="scientific">Burkholderia ambifaria MEX-5</name>
    <dbReference type="NCBI Taxonomy" id="396597"/>
    <lineage>
        <taxon>Bacteria</taxon>
        <taxon>Pseudomonadati</taxon>
        <taxon>Pseudomonadota</taxon>
        <taxon>Betaproteobacteria</taxon>
        <taxon>Burkholderiales</taxon>
        <taxon>Burkholderiaceae</taxon>
        <taxon>Burkholderia</taxon>
        <taxon>Burkholderia cepacia complex</taxon>
    </lineage>
</organism>
<proteinExistence type="inferred from homology"/>
<dbReference type="Gene3D" id="3.40.50.1100">
    <property type="match status" value="2"/>
</dbReference>
<dbReference type="InterPro" id="IPR006653">
    <property type="entry name" value="Trp_synth_b_CS"/>
</dbReference>
<dbReference type="InterPro" id="IPR023026">
    <property type="entry name" value="Trp_synth_beta/beta-like"/>
</dbReference>
<dbReference type="PATRIC" id="fig|396597.7.peg.1250"/>
<evidence type="ECO:0000256" key="12">
    <source>
        <dbReference type="SAM" id="MobiDB-lite"/>
    </source>
</evidence>
<comment type="caution">
    <text evidence="14">The sequence shown here is derived from an EMBL/GenBank/DDBJ whole genome shotgun (WGS) entry which is preliminary data.</text>
</comment>
<evidence type="ECO:0000313" key="14">
    <source>
        <dbReference type="EMBL" id="EDT38000.1"/>
    </source>
</evidence>
<comment type="cofactor">
    <cofactor evidence="1 11">
        <name>pyridoxal 5'-phosphate</name>
        <dbReference type="ChEBI" id="CHEBI:597326"/>
    </cofactor>
</comment>
<dbReference type="CDD" id="cd06446">
    <property type="entry name" value="Trp-synth_B"/>
    <property type="match status" value="1"/>
</dbReference>
<dbReference type="Proteomes" id="UP000004814">
    <property type="component" value="Unassembled WGS sequence"/>
</dbReference>
<keyword evidence="7 11" id="KW-0663">Pyridoxal phosphate</keyword>
<sequence length="416" mass="45188">MQDDATPERGARRPIESDTMYNLPDDHGHFGPYGGVFVAETLIHALDELRAAYEKFRNDPDFVAEYERELKHFVGRPSPIYHAQRWSETLGGAQIYLKREDLNHTGAHKINNVIGQALLAKRMGKKRVIAETGAGQHGVATATICARFGMECIVYMGAEDVRRQAANVYRMKLLGATVVPVGSGSRTLKDALNEAMRDWVTNIESTFYIIGTVAGPHPYPAMVRDFQRVIGDECKVQMPELAGRQPDAVIACVGGGSNAMGIFYPYIDDTSVQLIGVEAAGDGLDTGRHAASLIAGSPGVLHGNRTYLLQDDDGQIIETHSVSAGLDYPGVGPEHAWLKDSGRAQYVPITDDEALKAFHDCCRIEGIIPALESSHAIAYGVKLAPTLPKDKILLVNLSGRGDKDMHTVAERSGIAL</sequence>
<dbReference type="EC" id="4.2.1.20" evidence="11"/>
<dbReference type="FunFam" id="3.40.50.1100:FF:000004">
    <property type="entry name" value="Tryptophan synthase beta chain"/>
    <property type="match status" value="1"/>
</dbReference>
<evidence type="ECO:0000256" key="9">
    <source>
        <dbReference type="ARBA" id="ARBA00023239"/>
    </source>
</evidence>
<dbReference type="GO" id="GO:0005737">
    <property type="term" value="C:cytoplasm"/>
    <property type="evidence" value="ECO:0007669"/>
    <property type="project" value="TreeGrafter"/>
</dbReference>
<evidence type="ECO:0000313" key="15">
    <source>
        <dbReference type="Proteomes" id="UP000004814"/>
    </source>
</evidence>
<dbReference type="AlphaFoldDB" id="B1TEK6"/>